<comment type="subcellular location">
    <subcellularLocation>
        <location evidence="2">Cell membrane</location>
        <topology evidence="2">Multi-pass membrane protein</topology>
    </subcellularLocation>
</comment>
<reference evidence="16" key="1">
    <citation type="submission" date="2020-09" db="EMBL/GenBank/DDBJ databases">
        <title>A novel bacterium of genus Bacillus, isolated from South China Sea.</title>
        <authorList>
            <person name="Huang H."/>
            <person name="Mo K."/>
            <person name="Hu Y."/>
        </authorList>
    </citation>
    <scope>NUCLEOTIDE SEQUENCE</scope>
    <source>
        <strain evidence="16">IB182487</strain>
    </source>
</reference>
<keyword evidence="13 14" id="KW-0472">Membrane</keyword>
<evidence type="ECO:0000256" key="6">
    <source>
        <dbReference type="ARBA" id="ARBA00022679"/>
    </source>
</evidence>
<dbReference type="Pfam" id="PF06580">
    <property type="entry name" value="His_kinase"/>
    <property type="match status" value="1"/>
</dbReference>
<feature type="transmembrane region" description="Helical" evidence="14">
    <location>
        <begin position="43"/>
        <end position="63"/>
    </location>
</feature>
<dbReference type="InterPro" id="IPR011620">
    <property type="entry name" value="Sig_transdc_His_kinase_LytS_TM"/>
</dbReference>
<protein>
    <recommendedName>
        <fullName evidence="3">histidine kinase</fullName>
        <ecNumber evidence="3">2.7.13.3</ecNumber>
    </recommendedName>
</protein>
<evidence type="ECO:0000256" key="12">
    <source>
        <dbReference type="ARBA" id="ARBA00023012"/>
    </source>
</evidence>
<dbReference type="InterPro" id="IPR004358">
    <property type="entry name" value="Sig_transdc_His_kin-like_C"/>
</dbReference>
<feature type="domain" description="Histidine kinase" evidence="15">
    <location>
        <begin position="473"/>
        <end position="576"/>
    </location>
</feature>
<dbReference type="GO" id="GO:0005524">
    <property type="term" value="F:ATP binding"/>
    <property type="evidence" value="ECO:0007669"/>
    <property type="project" value="UniProtKB-KW"/>
</dbReference>
<dbReference type="EC" id="2.7.13.3" evidence="3"/>
<dbReference type="GO" id="GO:0000155">
    <property type="term" value="F:phosphorelay sensor kinase activity"/>
    <property type="evidence" value="ECO:0007669"/>
    <property type="project" value="InterPro"/>
</dbReference>
<dbReference type="Gene3D" id="3.30.565.10">
    <property type="entry name" value="Histidine kinase-like ATPase, C-terminal domain"/>
    <property type="match status" value="1"/>
</dbReference>
<evidence type="ECO:0000256" key="10">
    <source>
        <dbReference type="ARBA" id="ARBA00022840"/>
    </source>
</evidence>
<dbReference type="EMBL" id="JACXAI010000017">
    <property type="protein sequence ID" value="MBD1381351.1"/>
    <property type="molecule type" value="Genomic_DNA"/>
</dbReference>
<comment type="caution">
    <text evidence="16">The sequence shown here is derived from an EMBL/GenBank/DDBJ whole genome shotgun (WGS) entry which is preliminary data.</text>
</comment>
<keyword evidence="11 14" id="KW-1133">Transmembrane helix</keyword>
<evidence type="ECO:0000256" key="13">
    <source>
        <dbReference type="ARBA" id="ARBA00023136"/>
    </source>
</evidence>
<dbReference type="Gene3D" id="3.30.450.40">
    <property type="match status" value="1"/>
</dbReference>
<dbReference type="SUPFAM" id="SSF55781">
    <property type="entry name" value="GAF domain-like"/>
    <property type="match status" value="1"/>
</dbReference>
<evidence type="ECO:0000256" key="9">
    <source>
        <dbReference type="ARBA" id="ARBA00022777"/>
    </source>
</evidence>
<comment type="catalytic activity">
    <reaction evidence="1">
        <text>ATP + protein L-histidine = ADP + protein N-phospho-L-histidine.</text>
        <dbReference type="EC" id="2.7.13.3"/>
    </reaction>
</comment>
<dbReference type="InterPro" id="IPR005467">
    <property type="entry name" value="His_kinase_dom"/>
</dbReference>
<dbReference type="Pfam" id="PF02518">
    <property type="entry name" value="HATPase_c"/>
    <property type="match status" value="1"/>
</dbReference>
<dbReference type="SMART" id="SM00387">
    <property type="entry name" value="HATPase_c"/>
    <property type="match status" value="1"/>
</dbReference>
<keyword evidence="6" id="KW-0808">Transferase</keyword>
<feature type="transmembrane region" description="Helical" evidence="14">
    <location>
        <begin position="151"/>
        <end position="170"/>
    </location>
</feature>
<keyword evidence="4" id="KW-1003">Cell membrane</keyword>
<dbReference type="Proteomes" id="UP000626844">
    <property type="component" value="Unassembled WGS sequence"/>
</dbReference>
<keyword evidence="9 16" id="KW-0418">Kinase</keyword>
<evidence type="ECO:0000256" key="14">
    <source>
        <dbReference type="SAM" id="Phobius"/>
    </source>
</evidence>
<dbReference type="GO" id="GO:0071555">
    <property type="term" value="P:cell wall organization"/>
    <property type="evidence" value="ECO:0007669"/>
    <property type="project" value="InterPro"/>
</dbReference>
<dbReference type="AlphaFoldDB" id="A0A926NP42"/>
<evidence type="ECO:0000256" key="1">
    <source>
        <dbReference type="ARBA" id="ARBA00000085"/>
    </source>
</evidence>
<feature type="transmembrane region" description="Helical" evidence="14">
    <location>
        <begin position="182"/>
        <end position="202"/>
    </location>
</feature>
<keyword evidence="8" id="KW-0547">Nucleotide-binding</keyword>
<feature type="transmembrane region" description="Helical" evidence="14">
    <location>
        <begin position="115"/>
        <end position="139"/>
    </location>
</feature>
<sequence>MIELLITMIERLGIIVTVAFVMTRFSFIKQLMRRDDISNRQQLFAIVFFGFFGVIGTYTGLTFNTESLEFNRWSYEVAQDEAIANSRVIGIIIAGLLGGYKVGIGAGIIAGAHRYFMGGFTALACAVSAVVAGIISSLFHKKQPGFKLSTALIVGSLAEAIQMLIILLVAKPFNMALTLVEGIGMPMIIANGLGSALFLLIIRNVINEEEKIGALQAQKALRLAEKTLAYMRKGLNADSAKTVCEILIREVQASAISITDEKRILAHVGQGNDHHQANLPIQTNATKKVLHAGKMLIVEKKEIECLKTNCPLGAAVISPLKKRNKTVGTLKFYFRQQKDISHIDIELITGLSSLLSHQLEISEADHAHQLAKEAEIKALQAQISPHFLFNSLNIIVSLIRTNPVHARKLLIQLSKFIRQNLTGTTKNWASLKEEMDHVQAYLSIEQARFVGKLKVQYEIDQAALSYHLPPLTLQPIVENAIKHGIKHMDTNWLIIISVHICAGGITIKVQDNGKGIEKNKLEQLGNEIMPSKNGTGIGLYNVNRRLVMMFGKESALQFISSENKGTTVSFHLPKKTGEQGI</sequence>
<accession>A0A926NP42</accession>
<dbReference type="PRINTS" id="PR00344">
    <property type="entry name" value="BCTRLSENSOR"/>
</dbReference>
<keyword evidence="5" id="KW-0597">Phosphoprotein</keyword>
<evidence type="ECO:0000256" key="2">
    <source>
        <dbReference type="ARBA" id="ARBA00004651"/>
    </source>
</evidence>
<evidence type="ECO:0000256" key="4">
    <source>
        <dbReference type="ARBA" id="ARBA00022475"/>
    </source>
</evidence>
<evidence type="ECO:0000256" key="5">
    <source>
        <dbReference type="ARBA" id="ARBA00022553"/>
    </source>
</evidence>
<dbReference type="RefSeq" id="WP_191158946.1">
    <property type="nucleotide sequence ID" value="NZ_JACXAI010000017.1"/>
</dbReference>
<dbReference type="PANTHER" id="PTHR34220">
    <property type="entry name" value="SENSOR HISTIDINE KINASE YPDA"/>
    <property type="match status" value="1"/>
</dbReference>
<evidence type="ECO:0000259" key="15">
    <source>
        <dbReference type="PROSITE" id="PS50109"/>
    </source>
</evidence>
<evidence type="ECO:0000256" key="7">
    <source>
        <dbReference type="ARBA" id="ARBA00022692"/>
    </source>
</evidence>
<evidence type="ECO:0000256" key="8">
    <source>
        <dbReference type="ARBA" id="ARBA00022741"/>
    </source>
</evidence>
<dbReference type="InterPro" id="IPR050640">
    <property type="entry name" value="Bact_2-comp_sensor_kinase"/>
</dbReference>
<feature type="transmembrane region" description="Helical" evidence="14">
    <location>
        <begin position="83"/>
        <end position="103"/>
    </location>
</feature>
<dbReference type="Pfam" id="PF07694">
    <property type="entry name" value="5TM-5TMR_LYT"/>
    <property type="match status" value="1"/>
</dbReference>
<evidence type="ECO:0000256" key="3">
    <source>
        <dbReference type="ARBA" id="ARBA00012438"/>
    </source>
</evidence>
<dbReference type="InterPro" id="IPR029016">
    <property type="entry name" value="GAF-like_dom_sf"/>
</dbReference>
<dbReference type="InterPro" id="IPR036890">
    <property type="entry name" value="HATPase_C_sf"/>
</dbReference>
<keyword evidence="7 14" id="KW-0812">Transmembrane</keyword>
<dbReference type="InterPro" id="IPR003594">
    <property type="entry name" value="HATPase_dom"/>
</dbReference>
<evidence type="ECO:0000313" key="16">
    <source>
        <dbReference type="EMBL" id="MBD1381351.1"/>
    </source>
</evidence>
<dbReference type="PROSITE" id="PS50109">
    <property type="entry name" value="HIS_KIN"/>
    <property type="match status" value="1"/>
</dbReference>
<organism evidence="16 17">
    <name type="scientific">Metabacillus arenae</name>
    <dbReference type="NCBI Taxonomy" id="2771434"/>
    <lineage>
        <taxon>Bacteria</taxon>
        <taxon>Bacillati</taxon>
        <taxon>Bacillota</taxon>
        <taxon>Bacilli</taxon>
        <taxon>Bacillales</taxon>
        <taxon>Bacillaceae</taxon>
        <taxon>Metabacillus</taxon>
    </lineage>
</organism>
<dbReference type="PANTHER" id="PTHR34220:SF7">
    <property type="entry name" value="SENSOR HISTIDINE KINASE YPDA"/>
    <property type="match status" value="1"/>
</dbReference>
<proteinExistence type="predicted"/>
<name>A0A926NP42_9BACI</name>
<keyword evidence="12" id="KW-0902">Two-component regulatory system</keyword>
<dbReference type="GO" id="GO:0005886">
    <property type="term" value="C:plasma membrane"/>
    <property type="evidence" value="ECO:0007669"/>
    <property type="project" value="UniProtKB-SubCell"/>
</dbReference>
<keyword evidence="10" id="KW-0067">ATP-binding</keyword>
<gene>
    <name evidence="16" type="ORF">IC621_14010</name>
</gene>
<dbReference type="SUPFAM" id="SSF55874">
    <property type="entry name" value="ATPase domain of HSP90 chaperone/DNA topoisomerase II/histidine kinase"/>
    <property type="match status" value="1"/>
</dbReference>
<evidence type="ECO:0000313" key="17">
    <source>
        <dbReference type="Proteomes" id="UP000626844"/>
    </source>
</evidence>
<dbReference type="InterPro" id="IPR010559">
    <property type="entry name" value="Sig_transdc_His_kin_internal"/>
</dbReference>
<keyword evidence="17" id="KW-1185">Reference proteome</keyword>
<evidence type="ECO:0000256" key="11">
    <source>
        <dbReference type="ARBA" id="ARBA00022989"/>
    </source>
</evidence>